<protein>
    <submittedName>
        <fullName evidence="2">Uncharacterized protein DUF4184</fullName>
    </submittedName>
</protein>
<dbReference type="Proteomes" id="UP000268007">
    <property type="component" value="Unassembled WGS sequence"/>
</dbReference>
<feature type="transmembrane region" description="Helical" evidence="1">
    <location>
        <begin position="218"/>
        <end position="239"/>
    </location>
</feature>
<organism evidence="2 3">
    <name type="scientific">Mucilaginibacter gracilis</name>
    <dbReference type="NCBI Taxonomy" id="423350"/>
    <lineage>
        <taxon>Bacteria</taxon>
        <taxon>Pseudomonadati</taxon>
        <taxon>Bacteroidota</taxon>
        <taxon>Sphingobacteriia</taxon>
        <taxon>Sphingobacteriales</taxon>
        <taxon>Sphingobacteriaceae</taxon>
        <taxon>Mucilaginibacter</taxon>
    </lineage>
</organism>
<gene>
    <name evidence="2" type="ORF">BDD43_3714</name>
</gene>
<evidence type="ECO:0000256" key="1">
    <source>
        <dbReference type="SAM" id="Phobius"/>
    </source>
</evidence>
<accession>A0A495J570</accession>
<proteinExistence type="predicted"/>
<feature type="transmembrane region" description="Helical" evidence="1">
    <location>
        <begin position="52"/>
        <end position="73"/>
    </location>
</feature>
<dbReference type="EMBL" id="RBKU01000001">
    <property type="protein sequence ID" value="RKR83504.1"/>
    <property type="molecule type" value="Genomic_DNA"/>
</dbReference>
<evidence type="ECO:0000313" key="2">
    <source>
        <dbReference type="EMBL" id="RKR83504.1"/>
    </source>
</evidence>
<keyword evidence="1" id="KW-0812">Transmembrane</keyword>
<feature type="transmembrane region" description="Helical" evidence="1">
    <location>
        <begin position="21"/>
        <end position="40"/>
    </location>
</feature>
<dbReference type="RefSeq" id="WP_121198993.1">
    <property type="nucleotide sequence ID" value="NZ_RBKU01000001.1"/>
</dbReference>
<keyword evidence="1" id="KW-0472">Membrane</keyword>
<dbReference type="AlphaFoldDB" id="A0A495J570"/>
<dbReference type="Pfam" id="PF13803">
    <property type="entry name" value="DUF4184"/>
    <property type="match status" value="1"/>
</dbReference>
<keyword evidence="1" id="KW-1133">Transmembrane helix</keyword>
<name>A0A495J570_9SPHI</name>
<dbReference type="OrthoDB" id="8481923at2"/>
<feature type="transmembrane region" description="Helical" evidence="1">
    <location>
        <begin position="156"/>
        <end position="176"/>
    </location>
</feature>
<reference evidence="2 3" key="1">
    <citation type="submission" date="2018-10" db="EMBL/GenBank/DDBJ databases">
        <title>Genomic Encyclopedia of Archaeal and Bacterial Type Strains, Phase II (KMG-II): from individual species to whole genera.</title>
        <authorList>
            <person name="Goeker M."/>
        </authorList>
    </citation>
    <scope>NUCLEOTIDE SEQUENCE [LARGE SCALE GENOMIC DNA]</scope>
    <source>
        <strain evidence="2 3">DSM 18602</strain>
    </source>
</reference>
<comment type="caution">
    <text evidence="2">The sequence shown here is derived from an EMBL/GenBank/DDBJ whole genome shotgun (WGS) entry which is preliminary data.</text>
</comment>
<feature type="transmembrane region" description="Helical" evidence="1">
    <location>
        <begin position="102"/>
        <end position="123"/>
    </location>
</feature>
<evidence type="ECO:0000313" key="3">
    <source>
        <dbReference type="Proteomes" id="UP000268007"/>
    </source>
</evidence>
<feature type="transmembrane region" description="Helical" evidence="1">
    <location>
        <begin position="188"/>
        <end position="212"/>
    </location>
</feature>
<sequence length="246" mass="27856">MPFTFSHPAIVLPLRYLPKRWASLTGLIIGSMVPDFEYFIRMRVKSIYSHTWPGLFWFDLPLGLIIIFVYQILIKDRVILHLPVALNRRFSRFRGVDKQGSFLQYLLIVILSILIGAASHILWDGFTHPNGYFVKVMPVLSDTIHLGEHQLFVYKIIQHGSSIIGVIVIVLAVYTLPLGNPKKNHHVVVFWVQIFVISIIILAVRLMAGLSYHQYGNVIVTVIAGGFIGLIITSITINLKAIISDK</sequence>
<dbReference type="InterPro" id="IPR025238">
    <property type="entry name" value="DUF4184"/>
</dbReference>
<keyword evidence="3" id="KW-1185">Reference proteome</keyword>